<dbReference type="AlphaFoldDB" id="A0AAE9XP11"/>
<dbReference type="PANTHER" id="PTHR42798">
    <property type="entry name" value="LIPOPROTEIN-RELEASING SYSTEM ATP-BINDING PROTEIN LOLD"/>
    <property type="match status" value="1"/>
</dbReference>
<comment type="similarity">
    <text evidence="1">Belongs to the ABC transporter superfamily.</text>
</comment>
<dbReference type="PANTHER" id="PTHR42798:SF7">
    <property type="entry name" value="ALPHA-D-RIBOSE 1-METHYLPHOSPHONATE 5-TRIPHOSPHATE SYNTHASE SUBUNIT PHNL"/>
    <property type="match status" value="1"/>
</dbReference>
<keyword evidence="5" id="KW-0029">Amino-acid transport</keyword>
<evidence type="ECO:0000259" key="6">
    <source>
        <dbReference type="PROSITE" id="PS50893"/>
    </source>
</evidence>
<dbReference type="GO" id="GO:0005524">
    <property type="term" value="F:ATP binding"/>
    <property type="evidence" value="ECO:0007669"/>
    <property type="project" value="UniProtKB-KW"/>
</dbReference>
<dbReference type="EMBL" id="CP116507">
    <property type="protein sequence ID" value="WCG23663.1"/>
    <property type="molecule type" value="Genomic_DNA"/>
</dbReference>
<evidence type="ECO:0000313" key="8">
    <source>
        <dbReference type="Proteomes" id="UP001179600"/>
    </source>
</evidence>
<dbReference type="InterPro" id="IPR003593">
    <property type="entry name" value="AAA+_ATPase"/>
</dbReference>
<evidence type="ECO:0000256" key="5">
    <source>
        <dbReference type="ARBA" id="ARBA00022970"/>
    </source>
</evidence>
<dbReference type="InterPro" id="IPR027417">
    <property type="entry name" value="P-loop_NTPase"/>
</dbReference>
<name>A0AAE9XP11_9ENTE</name>
<evidence type="ECO:0000313" key="7">
    <source>
        <dbReference type="EMBL" id="WCG23663.1"/>
    </source>
</evidence>
<dbReference type="InterPro" id="IPR003439">
    <property type="entry name" value="ABC_transporter-like_ATP-bd"/>
</dbReference>
<organism evidence="7 8">
    <name type="scientific">Vagococcus lutrae</name>
    <dbReference type="NCBI Taxonomy" id="81947"/>
    <lineage>
        <taxon>Bacteria</taxon>
        <taxon>Bacillati</taxon>
        <taxon>Bacillota</taxon>
        <taxon>Bacilli</taxon>
        <taxon>Lactobacillales</taxon>
        <taxon>Enterococcaceae</taxon>
        <taxon>Vagococcus</taxon>
    </lineage>
</organism>
<reference evidence="7" key="1">
    <citation type="submission" date="2023-01" db="EMBL/GenBank/DDBJ databases">
        <title>Oxazolidinone resistance genes in florfenicol resistant enterococci from beef cattle and veal calves at slaughter.</title>
        <authorList>
            <person name="Biggel M."/>
        </authorList>
    </citation>
    <scope>NUCLEOTIDE SEQUENCE</scope>
    <source>
        <strain evidence="7">K204-1</strain>
    </source>
</reference>
<dbReference type="InterPro" id="IPR017911">
    <property type="entry name" value="MacB-like_ATP-bd"/>
</dbReference>
<evidence type="ECO:0000256" key="3">
    <source>
        <dbReference type="ARBA" id="ARBA00022741"/>
    </source>
</evidence>
<keyword evidence="3" id="KW-0547">Nucleotide-binding</keyword>
<dbReference type="PROSITE" id="PS50893">
    <property type="entry name" value="ABC_TRANSPORTER_2"/>
    <property type="match status" value="1"/>
</dbReference>
<keyword evidence="4 7" id="KW-0067">ATP-binding</keyword>
<dbReference type="InterPro" id="IPR017871">
    <property type="entry name" value="ABC_transporter-like_CS"/>
</dbReference>
<dbReference type="PROSITE" id="PS00211">
    <property type="entry name" value="ABC_TRANSPORTER_1"/>
    <property type="match status" value="1"/>
</dbReference>
<dbReference type="FunFam" id="3.40.50.300:FF:000032">
    <property type="entry name" value="Export ABC transporter ATP-binding protein"/>
    <property type="match status" value="1"/>
</dbReference>
<accession>A0AAE9XP11</accession>
<keyword evidence="2" id="KW-0813">Transport</keyword>
<dbReference type="Pfam" id="PF00005">
    <property type="entry name" value="ABC_tran"/>
    <property type="match status" value="1"/>
</dbReference>
<dbReference type="GO" id="GO:0098796">
    <property type="term" value="C:membrane protein complex"/>
    <property type="evidence" value="ECO:0007669"/>
    <property type="project" value="UniProtKB-ARBA"/>
</dbReference>
<dbReference type="GO" id="GO:0022857">
    <property type="term" value="F:transmembrane transporter activity"/>
    <property type="evidence" value="ECO:0007669"/>
    <property type="project" value="UniProtKB-ARBA"/>
</dbReference>
<evidence type="ECO:0000256" key="2">
    <source>
        <dbReference type="ARBA" id="ARBA00022448"/>
    </source>
</evidence>
<dbReference type="Proteomes" id="UP001179600">
    <property type="component" value="Chromosome"/>
</dbReference>
<proteinExistence type="inferred from homology"/>
<dbReference type="SMART" id="SM00382">
    <property type="entry name" value="AAA"/>
    <property type="match status" value="1"/>
</dbReference>
<dbReference type="GO" id="GO:0006865">
    <property type="term" value="P:amino acid transport"/>
    <property type="evidence" value="ECO:0007669"/>
    <property type="project" value="UniProtKB-KW"/>
</dbReference>
<dbReference type="Gene3D" id="3.40.50.300">
    <property type="entry name" value="P-loop containing nucleotide triphosphate hydrolases"/>
    <property type="match status" value="1"/>
</dbReference>
<evidence type="ECO:0000256" key="4">
    <source>
        <dbReference type="ARBA" id="ARBA00022840"/>
    </source>
</evidence>
<gene>
    <name evidence="7" type="ORF">PML95_00670</name>
</gene>
<feature type="domain" description="ABC transporter" evidence="6">
    <location>
        <begin position="4"/>
        <end position="242"/>
    </location>
</feature>
<evidence type="ECO:0000256" key="1">
    <source>
        <dbReference type="ARBA" id="ARBA00005417"/>
    </source>
</evidence>
<dbReference type="RefSeq" id="WP_272163746.1">
    <property type="nucleotide sequence ID" value="NZ_CP116507.1"/>
</dbReference>
<dbReference type="CDD" id="cd03255">
    <property type="entry name" value="ABC_MJ0796_LolCDE_FtsE"/>
    <property type="match status" value="1"/>
</dbReference>
<sequence>MMLLELKDVSKVYHGAVPVEALKKIDLRVDSGEFVSIMGPSGSGKTTLLNLIATLDTPSRGELLIANQQPHHLSKDKLAAFRRQELGIVFQQFNLLKTLTVIENIMLPLTLDGIAPTECLTQAHKIMIELDISHLANKRIYEISGGEAQRVAIGRALIHQPQLLLADEPTGNLDSKAAMHVMQLFEKLNQEKQITTLMVTHDPVSASYSKRVIFIKDGQFYNELYCGDNREAFYQKILDVLSHLGGKHHDIQTTHFS</sequence>
<dbReference type="GO" id="GO:0016887">
    <property type="term" value="F:ATP hydrolysis activity"/>
    <property type="evidence" value="ECO:0007669"/>
    <property type="project" value="InterPro"/>
</dbReference>
<protein>
    <submittedName>
        <fullName evidence="7">ABC transporter ATP-binding protein</fullName>
    </submittedName>
</protein>
<dbReference type="SUPFAM" id="SSF52540">
    <property type="entry name" value="P-loop containing nucleoside triphosphate hydrolases"/>
    <property type="match status" value="1"/>
</dbReference>